<keyword evidence="1" id="KW-1133">Transmembrane helix</keyword>
<sequence length="212" mass="22288">MDREPAEAALPGPLITVEPAPFAPGAGEDPGWAQGRSVASFRGASHPAVAPGACPHRVRVRDLQGPKQIVCYLIAVPVYGSALLSLLSLLFGGVMVGKGLGDSDTVMIVCGAVMAVLAATLVFGFVACVRVWLGLHRPGRAVCVLSTVASPLILAFVAMLAFGGGGPWLMLLVVPPVAPMLVLWYFRAVLYSRRTCGSYPWLPAKILAMRRV</sequence>
<reference evidence="2" key="1">
    <citation type="submission" date="2023-06" db="EMBL/GenBank/DDBJ databases">
        <title>Gycomyces niveus sp.nov., a novel actinomycete isolated from soil in Shouguang.</title>
        <authorList>
            <person name="Yang X."/>
            <person name="Zhao J."/>
        </authorList>
    </citation>
    <scope>NUCLEOTIDE SEQUENCE</scope>
    <source>
        <strain evidence="2">NEAU C2</strain>
    </source>
</reference>
<protein>
    <recommendedName>
        <fullName evidence="4">DUF4870 domain-containing protein</fullName>
    </recommendedName>
</protein>
<evidence type="ECO:0000313" key="3">
    <source>
        <dbReference type="Proteomes" id="UP001171902"/>
    </source>
</evidence>
<proteinExistence type="predicted"/>
<feature type="transmembrane region" description="Helical" evidence="1">
    <location>
        <begin position="168"/>
        <end position="186"/>
    </location>
</feature>
<feature type="transmembrane region" description="Helical" evidence="1">
    <location>
        <begin position="106"/>
        <end position="129"/>
    </location>
</feature>
<feature type="transmembrane region" description="Helical" evidence="1">
    <location>
        <begin position="69"/>
        <end position="94"/>
    </location>
</feature>
<comment type="caution">
    <text evidence="2">The sequence shown here is derived from an EMBL/GenBank/DDBJ whole genome shotgun (WGS) entry which is preliminary data.</text>
</comment>
<evidence type="ECO:0000256" key="1">
    <source>
        <dbReference type="SAM" id="Phobius"/>
    </source>
</evidence>
<evidence type="ECO:0008006" key="4">
    <source>
        <dbReference type="Google" id="ProtNLM"/>
    </source>
</evidence>
<dbReference type="RefSeq" id="WP_289958020.1">
    <property type="nucleotide sequence ID" value="NZ_JAUEMJ010000004.1"/>
</dbReference>
<dbReference type="Proteomes" id="UP001171902">
    <property type="component" value="Unassembled WGS sequence"/>
</dbReference>
<keyword evidence="3" id="KW-1185">Reference proteome</keyword>
<name>A0ABT7YR33_9ACTN</name>
<keyword evidence="1" id="KW-0472">Membrane</keyword>
<evidence type="ECO:0000313" key="2">
    <source>
        <dbReference type="EMBL" id="MDN3241105.1"/>
    </source>
</evidence>
<gene>
    <name evidence="2" type="ORF">QWI33_15345</name>
</gene>
<keyword evidence="1" id="KW-0812">Transmembrane</keyword>
<organism evidence="2 3">
    <name type="scientific">Glycomyces tritici</name>
    <dbReference type="NCBI Taxonomy" id="2665176"/>
    <lineage>
        <taxon>Bacteria</taxon>
        <taxon>Bacillati</taxon>
        <taxon>Actinomycetota</taxon>
        <taxon>Actinomycetes</taxon>
        <taxon>Glycomycetales</taxon>
        <taxon>Glycomycetaceae</taxon>
        <taxon>Glycomyces</taxon>
    </lineage>
</organism>
<dbReference type="EMBL" id="JAUEMJ010000004">
    <property type="protein sequence ID" value="MDN3241105.1"/>
    <property type="molecule type" value="Genomic_DNA"/>
</dbReference>
<feature type="transmembrane region" description="Helical" evidence="1">
    <location>
        <begin position="141"/>
        <end position="162"/>
    </location>
</feature>
<accession>A0ABT7YR33</accession>